<evidence type="ECO:0000313" key="6">
    <source>
        <dbReference type="Proteomes" id="UP001302367"/>
    </source>
</evidence>
<keyword evidence="6" id="KW-1185">Reference proteome</keyword>
<evidence type="ECO:0000256" key="1">
    <source>
        <dbReference type="ARBA" id="ARBA00023242"/>
    </source>
</evidence>
<dbReference type="EMBL" id="CP134192">
    <property type="protein sequence ID" value="WPB07991.1"/>
    <property type="molecule type" value="Genomic_DNA"/>
</dbReference>
<dbReference type="InterPro" id="IPR053157">
    <property type="entry name" value="Sterol_Uptake_Regulator"/>
</dbReference>
<reference evidence="4 6" key="2">
    <citation type="submission" date="2023-09" db="EMBL/GenBank/DDBJ databases">
        <title>Complete-Gapless Cercospora beticola genome.</title>
        <authorList>
            <person name="Wyatt N.A."/>
            <person name="Spanner R.E."/>
            <person name="Bolton M.D."/>
        </authorList>
    </citation>
    <scope>NUCLEOTIDE SEQUENCE [LARGE SCALE GENOMIC DNA]</scope>
    <source>
        <strain evidence="4">Cb09-40</strain>
    </source>
</reference>
<feature type="domain" description="Zn(2)-C6 fungal-type" evidence="2">
    <location>
        <begin position="19"/>
        <end position="49"/>
    </location>
</feature>
<dbReference type="PANTHER" id="PTHR47784">
    <property type="entry name" value="STEROL UPTAKE CONTROL PROTEIN 2"/>
    <property type="match status" value="1"/>
</dbReference>
<organism evidence="3 5">
    <name type="scientific">Cercospora beticola</name>
    <name type="common">Sugarbeet leaf spot fungus</name>
    <dbReference type="NCBI Taxonomy" id="122368"/>
    <lineage>
        <taxon>Eukaryota</taxon>
        <taxon>Fungi</taxon>
        <taxon>Dikarya</taxon>
        <taxon>Ascomycota</taxon>
        <taxon>Pezizomycotina</taxon>
        <taxon>Dothideomycetes</taxon>
        <taxon>Dothideomycetidae</taxon>
        <taxon>Mycosphaerellales</taxon>
        <taxon>Mycosphaerellaceae</taxon>
        <taxon>Cercospora</taxon>
    </lineage>
</organism>
<dbReference type="Gene3D" id="4.10.240.10">
    <property type="entry name" value="Zn(2)-C6 fungal-type DNA-binding domain"/>
    <property type="match status" value="1"/>
</dbReference>
<dbReference type="EMBL" id="LKMD01000107">
    <property type="protein sequence ID" value="PIA90673.1"/>
    <property type="molecule type" value="Genomic_DNA"/>
</dbReference>
<reference evidence="3 5" key="1">
    <citation type="submission" date="2015-10" db="EMBL/GenBank/DDBJ databases">
        <title>The cercosporin biosynthetic gene cluster was horizontally transferred to several fungal lineages and shown to be expanded in Cercospora beticola based on microsynteny with recipient genomes.</title>
        <authorList>
            <person name="De Jonge R."/>
            <person name="Ebert M.K."/>
            <person name="Suttle J.C."/>
            <person name="Jurick Ii W.M."/>
            <person name="Secor G.A."/>
            <person name="Thomma B.P."/>
            <person name="Van De Peer Y."/>
            <person name="Bolton M.D."/>
        </authorList>
    </citation>
    <scope>NUCLEOTIDE SEQUENCE [LARGE SCALE GENOMIC DNA]</scope>
    <source>
        <strain evidence="3 5">09-40</strain>
    </source>
</reference>
<evidence type="ECO:0000313" key="4">
    <source>
        <dbReference type="EMBL" id="WPB07991.1"/>
    </source>
</evidence>
<proteinExistence type="predicted"/>
<evidence type="ECO:0000313" key="5">
    <source>
        <dbReference type="Proteomes" id="UP000230605"/>
    </source>
</evidence>
<dbReference type="GO" id="GO:0001228">
    <property type="term" value="F:DNA-binding transcription activator activity, RNA polymerase II-specific"/>
    <property type="evidence" value="ECO:0007669"/>
    <property type="project" value="TreeGrafter"/>
</dbReference>
<dbReference type="SMART" id="SM00066">
    <property type="entry name" value="GAL4"/>
    <property type="match status" value="1"/>
</dbReference>
<dbReference type="PROSITE" id="PS50048">
    <property type="entry name" value="ZN2_CY6_FUNGAL_2"/>
    <property type="match status" value="1"/>
</dbReference>
<dbReference type="Proteomes" id="UP000230605">
    <property type="component" value="Chromosome 9"/>
</dbReference>
<keyword evidence="1" id="KW-0539">Nucleus</keyword>
<protein>
    <recommendedName>
        <fullName evidence="2">Zn(2)-C6 fungal-type domain-containing protein</fullName>
    </recommendedName>
</protein>
<dbReference type="InterPro" id="IPR001138">
    <property type="entry name" value="Zn2Cys6_DnaBD"/>
</dbReference>
<dbReference type="OrthoDB" id="416217at2759"/>
<dbReference type="Proteomes" id="UP001302367">
    <property type="component" value="Chromosome 9"/>
</dbReference>
<dbReference type="AlphaFoldDB" id="A0A2G5HEI0"/>
<gene>
    <name evidence="3" type="ORF">CB0940_11161</name>
    <name evidence="4" type="ORF">RHO25_012655</name>
</gene>
<dbReference type="CDD" id="cd00067">
    <property type="entry name" value="GAL4"/>
    <property type="match status" value="1"/>
</dbReference>
<name>A0A2G5HEI0_CERBT</name>
<dbReference type="SUPFAM" id="SSF57701">
    <property type="entry name" value="Zn2/Cys6 DNA-binding domain"/>
    <property type="match status" value="1"/>
</dbReference>
<evidence type="ECO:0000313" key="3">
    <source>
        <dbReference type="EMBL" id="PIA90673.1"/>
    </source>
</evidence>
<evidence type="ECO:0000259" key="2">
    <source>
        <dbReference type="PROSITE" id="PS50048"/>
    </source>
</evidence>
<dbReference type="GO" id="GO:0008270">
    <property type="term" value="F:zinc ion binding"/>
    <property type="evidence" value="ECO:0007669"/>
    <property type="project" value="InterPro"/>
</dbReference>
<dbReference type="Pfam" id="PF00172">
    <property type="entry name" value="Zn_clus"/>
    <property type="match status" value="1"/>
</dbReference>
<accession>A0A2G5HEI0</accession>
<dbReference type="InterPro" id="IPR036864">
    <property type="entry name" value="Zn2-C6_fun-type_DNA-bd_sf"/>
</dbReference>
<dbReference type="PANTHER" id="PTHR47784:SF9">
    <property type="entry name" value="ZN(II)2CYS6 TRANSCRIPTION FACTOR (EUROFUNG)"/>
    <property type="match status" value="1"/>
</dbReference>
<sequence length="429" mass="49054">MVVGPDNRKRRAHTKSRQGCGNCKQRSIKCDETKPGCQRCQSYGLTCKYGDKTLEMQFQGAQSFQIHVPPRVEQSRVPTPDTKLDVEELANKMMNAPLHLHVDRCAKSPEFMRLDKSHVGLLRKFHDESVLTIGTKELVVVYQRVMTLAATQFAYAMHAVLNFTLLHARYEQEPFQAEQSRAEAYHGYHAVALFGDALIRECHSEEEKDALWATAAILGAISFGSSEATSAQQSWPLRSPEAGDLDWLKMSEGKKQVWKMVNPLRESSAFHPVLELEKKKDQVTYHRAMEPGLDLLFPYVTKLYGLDGVIVDDTVKDPYREVASIITRLLPIDPTHSTIMWFLAFIGHMEPEFRQLLEAKDPAALLLLAWWYAKLMPYDVWWLGRRCLFECQAICLYLDQTLPADHEIRKLLDFPKSCCIRKQQLGIQA</sequence>